<dbReference type="EMBL" id="JAEACQ010000360">
    <property type="protein sequence ID" value="MBL7632949.1"/>
    <property type="molecule type" value="Genomic_DNA"/>
</dbReference>
<dbReference type="SUPFAM" id="SSF51735">
    <property type="entry name" value="NAD(P)-binding Rossmann-fold domains"/>
    <property type="match status" value="1"/>
</dbReference>
<dbReference type="PRINTS" id="PR00081">
    <property type="entry name" value="GDHRDH"/>
</dbReference>
<protein>
    <submittedName>
        <fullName evidence="5">SDR family NAD(P)-dependent oxidoreductase</fullName>
    </submittedName>
</protein>
<dbReference type="PANTHER" id="PTHR45024">
    <property type="entry name" value="DEHYDROGENASES, SHORT CHAIN"/>
    <property type="match status" value="1"/>
</dbReference>
<keyword evidence="2" id="KW-0560">Oxidoreductase</keyword>
<dbReference type="Pfam" id="PF00106">
    <property type="entry name" value="adh_short"/>
    <property type="match status" value="1"/>
</dbReference>
<dbReference type="InterPro" id="IPR036291">
    <property type="entry name" value="NAD(P)-bd_dom_sf"/>
</dbReference>
<evidence type="ECO:0000313" key="6">
    <source>
        <dbReference type="Proteomes" id="UP000604475"/>
    </source>
</evidence>
<dbReference type="AlphaFoldDB" id="A0A937RTA6"/>
<dbReference type="GO" id="GO:0016491">
    <property type="term" value="F:oxidoreductase activity"/>
    <property type="evidence" value="ECO:0007669"/>
    <property type="project" value="UniProtKB-KW"/>
</dbReference>
<evidence type="ECO:0000256" key="3">
    <source>
        <dbReference type="RuleBase" id="RU000363"/>
    </source>
</evidence>
<dbReference type="RefSeq" id="WP_203006939.1">
    <property type="nucleotide sequence ID" value="NZ_JADWYU010000032.1"/>
</dbReference>
<sequence>MSRISFDGRVAAVTGAGRGIGRAYAVLLAQLGAKVVVNDLGGSSTGVGANAAPANRVVDGIRAAGGTAIANFSDVSTVEGGQSVVDAAVGEFGRIDILINNAGNMVWAGLPDIDLANLEAHLDVHVKGSFNTVRAAWPHMVEQGYGRIVLTTSIGMFGLADNLGYATSKASMIGMARSMTAAAGKQNIRINVIGPNAMTRLANKPASSAPADGAPADTSSTSAAATGDAPADAAPPTSAPLTEGFRAVPDLSAAAVAPMVAYLAHEECAVSGEVYLAGGGRFARLFVGVTEGYLNPDPAKVDVDDVAANWAAIQDETGYYVPSNPLDWSTHFLGHFYE</sequence>
<evidence type="ECO:0000313" key="5">
    <source>
        <dbReference type="EMBL" id="MBL7632949.1"/>
    </source>
</evidence>
<dbReference type="PRINTS" id="PR00080">
    <property type="entry name" value="SDRFAMILY"/>
</dbReference>
<keyword evidence="6" id="KW-1185">Reference proteome</keyword>
<evidence type="ECO:0000256" key="4">
    <source>
        <dbReference type="SAM" id="MobiDB-lite"/>
    </source>
</evidence>
<reference evidence="5" key="1">
    <citation type="submission" date="2020-12" db="EMBL/GenBank/DDBJ databases">
        <title>Genomic characterization of non-nitrogen-fixing Frankia strains.</title>
        <authorList>
            <person name="Carlos-Shanley C."/>
            <person name="Guerra T."/>
            <person name="Hahn D."/>
        </authorList>
    </citation>
    <scope>NUCLEOTIDE SEQUENCE</scope>
    <source>
        <strain evidence="5">CN6</strain>
    </source>
</reference>
<evidence type="ECO:0000256" key="2">
    <source>
        <dbReference type="ARBA" id="ARBA00023002"/>
    </source>
</evidence>
<gene>
    <name evidence="5" type="ORF">I7412_38525</name>
</gene>
<dbReference type="InterPro" id="IPR051687">
    <property type="entry name" value="Peroxisomal_Beta-Oxidation"/>
</dbReference>
<dbReference type="Gene3D" id="3.40.50.720">
    <property type="entry name" value="NAD(P)-binding Rossmann-like Domain"/>
    <property type="match status" value="1"/>
</dbReference>
<evidence type="ECO:0000256" key="1">
    <source>
        <dbReference type="ARBA" id="ARBA00006484"/>
    </source>
</evidence>
<proteinExistence type="inferred from homology"/>
<dbReference type="PANTHER" id="PTHR45024:SF2">
    <property type="entry name" value="SCP2 DOMAIN-CONTAINING PROTEIN"/>
    <property type="match status" value="1"/>
</dbReference>
<feature type="compositionally biased region" description="Low complexity" evidence="4">
    <location>
        <begin position="205"/>
        <end position="236"/>
    </location>
</feature>
<comment type="similarity">
    <text evidence="1 3">Belongs to the short-chain dehydrogenases/reductases (SDR) family.</text>
</comment>
<accession>A0A937RTA6</accession>
<feature type="region of interest" description="Disordered" evidence="4">
    <location>
        <begin position="203"/>
        <end position="241"/>
    </location>
</feature>
<dbReference type="Proteomes" id="UP000604475">
    <property type="component" value="Unassembled WGS sequence"/>
</dbReference>
<name>A0A937RTA6_9ACTN</name>
<dbReference type="InterPro" id="IPR002347">
    <property type="entry name" value="SDR_fam"/>
</dbReference>
<comment type="caution">
    <text evidence="5">The sequence shown here is derived from an EMBL/GenBank/DDBJ whole genome shotgun (WGS) entry which is preliminary data.</text>
</comment>
<organism evidence="5 6">
    <name type="scientific">Frankia nepalensis</name>
    <dbReference type="NCBI Taxonomy" id="1836974"/>
    <lineage>
        <taxon>Bacteria</taxon>
        <taxon>Bacillati</taxon>
        <taxon>Actinomycetota</taxon>
        <taxon>Actinomycetes</taxon>
        <taxon>Frankiales</taxon>
        <taxon>Frankiaceae</taxon>
        <taxon>Frankia</taxon>
    </lineage>
</organism>